<dbReference type="InterPro" id="IPR020904">
    <property type="entry name" value="Sc_DH/Rdtase_CS"/>
</dbReference>
<dbReference type="PRINTS" id="PR00081">
    <property type="entry name" value="GDHRDH"/>
</dbReference>
<evidence type="ECO:0000313" key="5">
    <source>
        <dbReference type="Proteomes" id="UP001597467"/>
    </source>
</evidence>
<keyword evidence="2 4" id="KW-0560">Oxidoreductase</keyword>
<dbReference type="PANTHER" id="PTHR43115:SF4">
    <property type="entry name" value="DEHYDROGENASE_REDUCTASE SDR FAMILY MEMBER 11"/>
    <property type="match status" value="1"/>
</dbReference>
<dbReference type="Proteomes" id="UP001597467">
    <property type="component" value="Unassembled WGS sequence"/>
</dbReference>
<dbReference type="Gene3D" id="3.40.50.720">
    <property type="entry name" value="NAD(P)-binding Rossmann-like Domain"/>
    <property type="match status" value="1"/>
</dbReference>
<dbReference type="Pfam" id="PF00106">
    <property type="entry name" value="adh_short"/>
    <property type="match status" value="1"/>
</dbReference>
<comment type="caution">
    <text evidence="4">The sequence shown here is derived from an EMBL/GenBank/DDBJ whole genome shotgun (WGS) entry which is preliminary data.</text>
</comment>
<dbReference type="InterPro" id="IPR002347">
    <property type="entry name" value="SDR_fam"/>
</dbReference>
<dbReference type="EC" id="1.-.-.-" evidence="4"/>
<dbReference type="SUPFAM" id="SSF51735">
    <property type="entry name" value="NAD(P)-binding Rossmann-fold domains"/>
    <property type="match status" value="1"/>
</dbReference>
<evidence type="ECO:0000256" key="3">
    <source>
        <dbReference type="RuleBase" id="RU000363"/>
    </source>
</evidence>
<name>A0ABW5K3R5_9FLAO</name>
<dbReference type="InterPro" id="IPR036291">
    <property type="entry name" value="NAD(P)-bd_dom_sf"/>
</dbReference>
<proteinExistence type="inferred from homology"/>
<dbReference type="PANTHER" id="PTHR43115">
    <property type="entry name" value="DEHYDROGENASE/REDUCTASE SDR FAMILY MEMBER 11"/>
    <property type="match status" value="1"/>
</dbReference>
<organism evidence="4 5">
    <name type="scientific">Lacinutrix gracilariae</name>
    <dbReference type="NCBI Taxonomy" id="1747198"/>
    <lineage>
        <taxon>Bacteria</taxon>
        <taxon>Pseudomonadati</taxon>
        <taxon>Bacteroidota</taxon>
        <taxon>Flavobacteriia</taxon>
        <taxon>Flavobacteriales</taxon>
        <taxon>Flavobacteriaceae</taxon>
        <taxon>Lacinutrix</taxon>
    </lineage>
</organism>
<dbReference type="RefSeq" id="WP_379903788.1">
    <property type="nucleotide sequence ID" value="NZ_JBHULM010000011.1"/>
</dbReference>
<evidence type="ECO:0000256" key="1">
    <source>
        <dbReference type="ARBA" id="ARBA00006484"/>
    </source>
</evidence>
<dbReference type="CDD" id="cd05233">
    <property type="entry name" value="SDR_c"/>
    <property type="match status" value="1"/>
</dbReference>
<dbReference type="PRINTS" id="PR00080">
    <property type="entry name" value="SDRFAMILY"/>
</dbReference>
<reference evidence="5" key="1">
    <citation type="journal article" date="2019" name="Int. J. Syst. Evol. Microbiol.">
        <title>The Global Catalogue of Microorganisms (GCM) 10K type strain sequencing project: providing services to taxonomists for standard genome sequencing and annotation.</title>
        <authorList>
            <consortium name="The Broad Institute Genomics Platform"/>
            <consortium name="The Broad Institute Genome Sequencing Center for Infectious Disease"/>
            <person name="Wu L."/>
            <person name="Ma J."/>
        </authorList>
    </citation>
    <scope>NUCLEOTIDE SEQUENCE [LARGE SCALE GENOMIC DNA]</scope>
    <source>
        <strain evidence="5">KCTC 42808</strain>
    </source>
</reference>
<keyword evidence="5" id="KW-1185">Reference proteome</keyword>
<evidence type="ECO:0000256" key="2">
    <source>
        <dbReference type="ARBA" id="ARBA00023002"/>
    </source>
</evidence>
<accession>A0ABW5K3R5</accession>
<evidence type="ECO:0000313" key="4">
    <source>
        <dbReference type="EMBL" id="MFD2542673.1"/>
    </source>
</evidence>
<gene>
    <name evidence="4" type="ORF">ACFSSB_10130</name>
</gene>
<dbReference type="EMBL" id="JBHULM010000011">
    <property type="protein sequence ID" value="MFD2542673.1"/>
    <property type="molecule type" value="Genomic_DNA"/>
</dbReference>
<protein>
    <submittedName>
        <fullName evidence="4">SDR family oxidoreductase</fullName>
        <ecNumber evidence="4">1.-.-.-</ecNumber>
    </submittedName>
</protein>
<comment type="similarity">
    <text evidence="1 3">Belongs to the short-chain dehydrogenases/reductases (SDR) family.</text>
</comment>
<dbReference type="PROSITE" id="PS00061">
    <property type="entry name" value="ADH_SHORT"/>
    <property type="match status" value="1"/>
</dbReference>
<sequence length="241" mass="26370">MSKRLIVITGASSGFGMEVAKEFAKEGYPMLLLARRVEKMEALNLPNTICEQVDVTDKNAFEKAVRKAEEKYGKTDLLLNNAGVMLLGDIATQDANEWKKMLDVNVMGVMYGMQIVMNDMKERKSGTIINLSSIAGVQPFGNHGAYCASKFGVTGLTRVARGELSAHNVRVLSIMPGAVTTELLGHTTDSNIIDGYNEWKENVGAVNITANDVAKTIKFMYQLPQSVSLREVIISDTMQDA</sequence>
<dbReference type="GO" id="GO:0016491">
    <property type="term" value="F:oxidoreductase activity"/>
    <property type="evidence" value="ECO:0007669"/>
    <property type="project" value="UniProtKB-KW"/>
</dbReference>